<evidence type="ECO:0000313" key="3">
    <source>
        <dbReference type="EnsemblMetazoa" id="CLYHEMP001624.1"/>
    </source>
</evidence>
<reference evidence="3" key="1">
    <citation type="submission" date="2021-01" db="UniProtKB">
        <authorList>
            <consortium name="EnsemblMetazoa"/>
        </authorList>
    </citation>
    <scope>IDENTIFICATION</scope>
</reference>
<dbReference type="OrthoDB" id="1728874at2759"/>
<evidence type="ECO:0000313" key="4">
    <source>
        <dbReference type="Proteomes" id="UP000594262"/>
    </source>
</evidence>
<dbReference type="PANTHER" id="PTHR48051:SF1">
    <property type="entry name" value="RAS SUPPRESSOR PROTEIN 1"/>
    <property type="match status" value="1"/>
</dbReference>
<sequence>MGNSISPHIENAQKTGVCSLKAMKLKELPPEISKLPKTLRTLELSNNSLKNIPDVIGQFQMLKTLSVNQNQLVDISQQIDKLIKLETLALSSNHLTSFSLSNAGKMKHLKTVNLSHNRLKSFPIHLCNLPNLDALDLSNNSITTLPDDVKNLKAIELNLNNNKLNRLNNGLCQCERLKVLRVEENCLDISSMTEAILKQSKISLIAFDGNTFDMKKFQECDGYEEYISRYAATKKKVA</sequence>
<dbReference type="InterPro" id="IPR003591">
    <property type="entry name" value="Leu-rich_rpt_typical-subtyp"/>
</dbReference>
<dbReference type="SMART" id="SM00364">
    <property type="entry name" value="LRR_BAC"/>
    <property type="match status" value="4"/>
</dbReference>
<dbReference type="GeneID" id="136800600"/>
<accession>A0A7M5UUK2</accession>
<dbReference type="InterPro" id="IPR050216">
    <property type="entry name" value="LRR_domain-containing"/>
</dbReference>
<dbReference type="SMART" id="SM00369">
    <property type="entry name" value="LRR_TYP"/>
    <property type="match status" value="5"/>
</dbReference>
<dbReference type="PRINTS" id="PR00019">
    <property type="entry name" value="LEURICHRPT"/>
</dbReference>
<dbReference type="Proteomes" id="UP000594262">
    <property type="component" value="Unplaced"/>
</dbReference>
<dbReference type="Pfam" id="PF00560">
    <property type="entry name" value="LRR_1"/>
    <property type="match status" value="1"/>
</dbReference>
<dbReference type="FunFam" id="3.80.10.10:FF:000230">
    <property type="entry name" value="Leucine-rich repeat-containing protein 57"/>
    <property type="match status" value="1"/>
</dbReference>
<evidence type="ECO:0000256" key="1">
    <source>
        <dbReference type="ARBA" id="ARBA00022614"/>
    </source>
</evidence>
<dbReference type="Gene3D" id="3.80.10.10">
    <property type="entry name" value="Ribonuclease Inhibitor"/>
    <property type="match status" value="1"/>
</dbReference>
<protein>
    <recommendedName>
        <fullName evidence="5">Leucine rich repeat containing protein</fullName>
    </recommendedName>
</protein>
<dbReference type="GO" id="GO:0005737">
    <property type="term" value="C:cytoplasm"/>
    <property type="evidence" value="ECO:0007669"/>
    <property type="project" value="TreeGrafter"/>
</dbReference>
<keyword evidence="4" id="KW-1185">Reference proteome</keyword>
<name>A0A7M5UUK2_9CNID</name>
<keyword evidence="1" id="KW-0433">Leucine-rich repeat</keyword>
<dbReference type="EnsemblMetazoa" id="CLYHEMT001624.1">
    <property type="protein sequence ID" value="CLYHEMP001624.1"/>
    <property type="gene ID" value="CLYHEMG001624"/>
</dbReference>
<dbReference type="InterPro" id="IPR032675">
    <property type="entry name" value="LRR_dom_sf"/>
</dbReference>
<dbReference type="PROSITE" id="PS51450">
    <property type="entry name" value="LRR"/>
    <property type="match status" value="3"/>
</dbReference>
<dbReference type="SUPFAM" id="SSF52058">
    <property type="entry name" value="L domain-like"/>
    <property type="match status" value="1"/>
</dbReference>
<dbReference type="InterPro" id="IPR001611">
    <property type="entry name" value="Leu-rich_rpt"/>
</dbReference>
<proteinExistence type="predicted"/>
<dbReference type="AlphaFoldDB" id="A0A7M5UUK2"/>
<evidence type="ECO:0008006" key="5">
    <source>
        <dbReference type="Google" id="ProtNLM"/>
    </source>
</evidence>
<keyword evidence="2" id="KW-0677">Repeat</keyword>
<organism evidence="3 4">
    <name type="scientific">Clytia hemisphaerica</name>
    <dbReference type="NCBI Taxonomy" id="252671"/>
    <lineage>
        <taxon>Eukaryota</taxon>
        <taxon>Metazoa</taxon>
        <taxon>Cnidaria</taxon>
        <taxon>Hydrozoa</taxon>
        <taxon>Hydroidolina</taxon>
        <taxon>Leptothecata</taxon>
        <taxon>Obeliida</taxon>
        <taxon>Clytiidae</taxon>
        <taxon>Clytia</taxon>
    </lineage>
</organism>
<dbReference type="PANTHER" id="PTHR48051">
    <property type="match status" value="1"/>
</dbReference>
<evidence type="ECO:0000256" key="2">
    <source>
        <dbReference type="ARBA" id="ARBA00022737"/>
    </source>
</evidence>
<dbReference type="RefSeq" id="XP_066913352.1">
    <property type="nucleotide sequence ID" value="XM_067057251.1"/>
</dbReference>
<dbReference type="Pfam" id="PF13855">
    <property type="entry name" value="LRR_8"/>
    <property type="match status" value="1"/>
</dbReference>